<evidence type="ECO:0000313" key="2">
    <source>
        <dbReference type="EMBL" id="KAF0933215.1"/>
    </source>
</evidence>
<feature type="compositionally biased region" description="Polar residues" evidence="1">
    <location>
        <begin position="1"/>
        <end position="26"/>
    </location>
</feature>
<evidence type="ECO:0000313" key="3">
    <source>
        <dbReference type="Proteomes" id="UP000479710"/>
    </source>
</evidence>
<evidence type="ECO:0000256" key="1">
    <source>
        <dbReference type="SAM" id="MobiDB-lite"/>
    </source>
</evidence>
<accession>A0A6G1F8P8</accession>
<protein>
    <submittedName>
        <fullName evidence="2">Uncharacterized protein</fullName>
    </submittedName>
</protein>
<sequence length="202" mass="22666">MTASPAPTASMSVGPQPTSLLSRPSTPTGPPPASLHARRPHASPRQVDHDTMSMLAGPVACRGRRVVGRRPHAPPSVPHPLGWQLRHDEALSLPFLPAAKTYVPEKHEMRMDEVTTSSLEVKQWLEDHHNLLWARSKFDCDIKCEYINNNLAKSWNSWIKELKDLPVDALVDVIREKTLILFEKRRRISRALNGVILPAVIH</sequence>
<dbReference type="AlphaFoldDB" id="A0A6G1F8P8"/>
<reference evidence="2 3" key="1">
    <citation type="submission" date="2019-11" db="EMBL/GenBank/DDBJ databases">
        <title>Whole genome sequence of Oryza granulata.</title>
        <authorList>
            <person name="Li W."/>
        </authorList>
    </citation>
    <scope>NUCLEOTIDE SEQUENCE [LARGE SCALE GENOMIC DNA]</scope>
    <source>
        <strain evidence="3">cv. Menghai</strain>
        <tissue evidence="2">Leaf</tissue>
    </source>
</reference>
<dbReference type="EMBL" id="SPHZ02000001">
    <property type="protein sequence ID" value="KAF0933215.1"/>
    <property type="molecule type" value="Genomic_DNA"/>
</dbReference>
<keyword evidence="3" id="KW-1185">Reference proteome</keyword>
<organism evidence="2 3">
    <name type="scientific">Oryza meyeriana var. granulata</name>
    <dbReference type="NCBI Taxonomy" id="110450"/>
    <lineage>
        <taxon>Eukaryota</taxon>
        <taxon>Viridiplantae</taxon>
        <taxon>Streptophyta</taxon>
        <taxon>Embryophyta</taxon>
        <taxon>Tracheophyta</taxon>
        <taxon>Spermatophyta</taxon>
        <taxon>Magnoliopsida</taxon>
        <taxon>Liliopsida</taxon>
        <taxon>Poales</taxon>
        <taxon>Poaceae</taxon>
        <taxon>BOP clade</taxon>
        <taxon>Oryzoideae</taxon>
        <taxon>Oryzeae</taxon>
        <taxon>Oryzinae</taxon>
        <taxon>Oryza</taxon>
        <taxon>Oryza meyeriana</taxon>
    </lineage>
</organism>
<gene>
    <name evidence="2" type="ORF">E2562_016160</name>
</gene>
<dbReference type="Proteomes" id="UP000479710">
    <property type="component" value="Unassembled WGS sequence"/>
</dbReference>
<proteinExistence type="predicted"/>
<name>A0A6G1F8P8_9ORYZ</name>
<dbReference type="OrthoDB" id="692704at2759"/>
<comment type="caution">
    <text evidence="2">The sequence shown here is derived from an EMBL/GenBank/DDBJ whole genome shotgun (WGS) entry which is preliminary data.</text>
</comment>
<feature type="region of interest" description="Disordered" evidence="1">
    <location>
        <begin position="1"/>
        <end position="52"/>
    </location>
</feature>